<name>A0A7D5M000_9ARCH</name>
<evidence type="ECO:0000313" key="2">
    <source>
        <dbReference type="EMBL" id="QLH03132.1"/>
    </source>
</evidence>
<evidence type="ECO:0000256" key="1">
    <source>
        <dbReference type="SAM" id="MobiDB-lite"/>
    </source>
</evidence>
<protein>
    <submittedName>
        <fullName evidence="2">Uncharacterized protein</fullName>
    </submittedName>
</protein>
<dbReference type="EMBL" id="CP026993">
    <property type="protein sequence ID" value="QLH03132.1"/>
    <property type="molecule type" value="Genomic_DNA"/>
</dbReference>
<sequence>MSSNSFFPNDNSIPDKPEPIEDDWSIDDISEKCSNCGQIYAYHSSNQALFCAKLIIENSINHGAGAV</sequence>
<accession>A0A7D5M000</accession>
<reference evidence="2 3" key="1">
    <citation type="submission" date="2018-02" db="EMBL/GenBank/DDBJ databases">
        <title>Complete genome of Nitrosopumilus cobalaminigenes HCA1.</title>
        <authorList>
            <person name="Qin W."/>
            <person name="Zheng Y."/>
            <person name="Stahl D.A."/>
        </authorList>
    </citation>
    <scope>NUCLEOTIDE SEQUENCE [LARGE SCALE GENOMIC DNA]</scope>
    <source>
        <strain evidence="2 3">HCA1</strain>
    </source>
</reference>
<gene>
    <name evidence="2" type="ORF">C5F47_06000</name>
</gene>
<organism evidence="2 3">
    <name type="scientific">Nitrosopumilus cobalaminigenes</name>
    <dbReference type="NCBI Taxonomy" id="1470066"/>
    <lineage>
        <taxon>Archaea</taxon>
        <taxon>Nitrososphaerota</taxon>
        <taxon>Nitrososphaeria</taxon>
        <taxon>Nitrosopumilales</taxon>
        <taxon>Nitrosopumilaceae</taxon>
        <taxon>Nitrosopumilus</taxon>
    </lineage>
</organism>
<proteinExistence type="predicted"/>
<dbReference type="KEGG" id="ncl:C5F47_06000"/>
<dbReference type="GeneID" id="56059578"/>
<dbReference type="Proteomes" id="UP000509771">
    <property type="component" value="Chromosome"/>
</dbReference>
<feature type="region of interest" description="Disordered" evidence="1">
    <location>
        <begin position="1"/>
        <end position="23"/>
    </location>
</feature>
<feature type="compositionally biased region" description="Polar residues" evidence="1">
    <location>
        <begin position="1"/>
        <end position="12"/>
    </location>
</feature>
<dbReference type="AlphaFoldDB" id="A0A7D5M000"/>
<dbReference type="RefSeq" id="WP_179360234.1">
    <property type="nucleotide sequence ID" value="NZ_CP026993.1"/>
</dbReference>
<evidence type="ECO:0000313" key="3">
    <source>
        <dbReference type="Proteomes" id="UP000509771"/>
    </source>
</evidence>
<keyword evidence="3" id="KW-1185">Reference proteome</keyword>